<gene>
    <name evidence="3" type="ORF">DVW87_00550</name>
</gene>
<dbReference type="PANTHER" id="PTHR30590">
    <property type="entry name" value="INNER MEMBRANE PROTEIN"/>
    <property type="match status" value="1"/>
</dbReference>
<dbReference type="InterPro" id="IPR007349">
    <property type="entry name" value="DUF418"/>
</dbReference>
<feature type="transmembrane region" description="Helical" evidence="1">
    <location>
        <begin position="34"/>
        <end position="52"/>
    </location>
</feature>
<keyword evidence="1" id="KW-0472">Membrane</keyword>
<keyword evidence="4" id="KW-1185">Reference proteome</keyword>
<organism evidence="3 4">
    <name type="scientific">Sphingomonas aracearum</name>
    <dbReference type="NCBI Taxonomy" id="2283317"/>
    <lineage>
        <taxon>Bacteria</taxon>
        <taxon>Pseudomonadati</taxon>
        <taxon>Pseudomonadota</taxon>
        <taxon>Alphaproteobacteria</taxon>
        <taxon>Sphingomonadales</taxon>
        <taxon>Sphingomonadaceae</taxon>
        <taxon>Sphingomonas</taxon>
    </lineage>
</organism>
<protein>
    <submittedName>
        <fullName evidence="3">DUF418 domain-containing protein</fullName>
    </submittedName>
</protein>
<comment type="caution">
    <text evidence="3">The sequence shown here is derived from an EMBL/GenBank/DDBJ whole genome shotgun (WGS) entry which is preliminary data.</text>
</comment>
<feature type="transmembrane region" description="Helical" evidence="1">
    <location>
        <begin position="257"/>
        <end position="275"/>
    </location>
</feature>
<dbReference type="Proteomes" id="UP000253918">
    <property type="component" value="Unassembled WGS sequence"/>
</dbReference>
<keyword evidence="1" id="KW-0812">Transmembrane</keyword>
<name>A0A369VWP3_9SPHN</name>
<evidence type="ECO:0000313" key="4">
    <source>
        <dbReference type="Proteomes" id="UP000253918"/>
    </source>
</evidence>
<dbReference type="Pfam" id="PF04235">
    <property type="entry name" value="DUF418"/>
    <property type="match status" value="1"/>
</dbReference>
<feature type="transmembrane region" description="Helical" evidence="1">
    <location>
        <begin position="153"/>
        <end position="169"/>
    </location>
</feature>
<dbReference type="OrthoDB" id="9807744at2"/>
<dbReference type="PANTHER" id="PTHR30590:SF2">
    <property type="entry name" value="INNER MEMBRANE PROTEIN"/>
    <property type="match status" value="1"/>
</dbReference>
<keyword evidence="1" id="KW-1133">Transmembrane helix</keyword>
<evidence type="ECO:0000256" key="1">
    <source>
        <dbReference type="SAM" id="Phobius"/>
    </source>
</evidence>
<feature type="transmembrane region" description="Helical" evidence="1">
    <location>
        <begin position="328"/>
        <end position="348"/>
    </location>
</feature>
<dbReference type="EMBL" id="QQNB01000001">
    <property type="protein sequence ID" value="RDE06259.1"/>
    <property type="molecule type" value="Genomic_DNA"/>
</dbReference>
<dbReference type="AlphaFoldDB" id="A0A369VWP3"/>
<evidence type="ECO:0000259" key="2">
    <source>
        <dbReference type="Pfam" id="PF04235"/>
    </source>
</evidence>
<feature type="transmembrane region" description="Helical" evidence="1">
    <location>
        <begin position="119"/>
        <end position="146"/>
    </location>
</feature>
<feature type="transmembrane region" description="Helical" evidence="1">
    <location>
        <begin position="360"/>
        <end position="379"/>
    </location>
</feature>
<dbReference type="InterPro" id="IPR052529">
    <property type="entry name" value="Bact_Transport_Assoc"/>
</dbReference>
<sequence>MTEPSEAGAGSLPGSLAPVAPHERIVQLDMLRGLAILAILFMNIPQMAAPLAGIFGDGWSAADFRVFAIVHLLVDGTQRGLLELLFGAGTLLLTARVMAPGDPVAVADVYFRRNLWLLVFGLANVFVLLWFGDILFIYALAALFLFSFRRVRPGWLLAMGLVFAAYTSWDGGSRYLERRALYATVTTAQAHRAAGVPLTAAERAALGQWQELRDAYTPGEGAKRMLERELTARRSGVIAYARFHWDLWLDNTLNGGLARYVMEAFCTMLIGMALWKWGVTQGRRSTAFYLAVMVAGYGFGLAVRGWNLPTMLAREPGPVIELMLDEPARLAVTLGHLALVTLALRTAVGRAMLAPLRAAGQAAFSIYLLQALICLWVLFAPWSPAELWGRYHWLGWAMMALAVNGVLLLAANLWLRAFAIGPLEWLWRWLTYGERPVLRRTHSWA</sequence>
<accession>A0A369VWP3</accession>
<proteinExistence type="predicted"/>
<feature type="domain" description="DUF418" evidence="2">
    <location>
        <begin position="275"/>
        <end position="433"/>
    </location>
</feature>
<feature type="transmembrane region" description="Helical" evidence="1">
    <location>
        <begin position="391"/>
        <end position="415"/>
    </location>
</feature>
<dbReference type="RefSeq" id="WP_114685841.1">
    <property type="nucleotide sequence ID" value="NZ_QQNB01000001.1"/>
</dbReference>
<feature type="transmembrane region" description="Helical" evidence="1">
    <location>
        <begin position="287"/>
        <end position="308"/>
    </location>
</feature>
<reference evidence="3 4" key="1">
    <citation type="submission" date="2018-07" db="EMBL/GenBank/DDBJ databases">
        <title>a novel species of Sphingomonas isolated from the rhizosphere soil of Araceae plant.</title>
        <authorList>
            <person name="Zhiyong W."/>
            <person name="Qinglan Z."/>
            <person name="Zhiwei F."/>
            <person name="Ding X."/>
            <person name="Gejiao W."/>
            <person name="Shixue Z."/>
        </authorList>
    </citation>
    <scope>NUCLEOTIDE SEQUENCE [LARGE SCALE GENOMIC DNA]</scope>
    <source>
        <strain evidence="3 4">WZY 27</strain>
    </source>
</reference>
<evidence type="ECO:0000313" key="3">
    <source>
        <dbReference type="EMBL" id="RDE06259.1"/>
    </source>
</evidence>